<feature type="transmembrane region" description="Helical" evidence="7">
    <location>
        <begin position="153"/>
        <end position="174"/>
    </location>
</feature>
<evidence type="ECO:0000256" key="5">
    <source>
        <dbReference type="ARBA" id="ARBA00022989"/>
    </source>
</evidence>
<feature type="transmembrane region" description="Helical" evidence="7">
    <location>
        <begin position="20"/>
        <end position="43"/>
    </location>
</feature>
<evidence type="ECO:0000259" key="8">
    <source>
        <dbReference type="PROSITE" id="PS50893"/>
    </source>
</evidence>
<dbReference type="GO" id="GO:0034775">
    <property type="term" value="P:glutathione transmembrane transport"/>
    <property type="evidence" value="ECO:0007669"/>
    <property type="project" value="InterPro"/>
</dbReference>
<dbReference type="PROSITE" id="PS50929">
    <property type="entry name" value="ABC_TM1F"/>
    <property type="match status" value="1"/>
</dbReference>
<feature type="domain" description="ABC transporter" evidence="8">
    <location>
        <begin position="316"/>
        <end position="507"/>
    </location>
</feature>
<proteinExistence type="predicted"/>
<evidence type="ECO:0000256" key="4">
    <source>
        <dbReference type="ARBA" id="ARBA00022840"/>
    </source>
</evidence>
<dbReference type="GO" id="GO:0045454">
    <property type="term" value="P:cell redox homeostasis"/>
    <property type="evidence" value="ECO:0007669"/>
    <property type="project" value="InterPro"/>
</dbReference>
<dbReference type="InterPro" id="IPR003439">
    <property type="entry name" value="ABC_transporter-like_ATP-bd"/>
</dbReference>
<dbReference type="SUPFAM" id="SSF90123">
    <property type="entry name" value="ABC transporter transmembrane region"/>
    <property type="match status" value="1"/>
</dbReference>
<dbReference type="Gene3D" id="3.40.50.300">
    <property type="entry name" value="P-loop containing nucleotide triphosphate hydrolases"/>
    <property type="match status" value="1"/>
</dbReference>
<evidence type="ECO:0000256" key="1">
    <source>
        <dbReference type="ARBA" id="ARBA00004651"/>
    </source>
</evidence>
<comment type="subcellular location">
    <subcellularLocation>
        <location evidence="1">Cell membrane</location>
        <topology evidence="1">Multi-pass membrane protein</topology>
    </subcellularLocation>
</comment>
<accession>A0A1H9W2X3</accession>
<dbReference type="PROSITE" id="PS50893">
    <property type="entry name" value="ABC_TRANSPORTER_2"/>
    <property type="match status" value="1"/>
</dbReference>
<dbReference type="GO" id="GO:0005886">
    <property type="term" value="C:plasma membrane"/>
    <property type="evidence" value="ECO:0007669"/>
    <property type="project" value="UniProtKB-SubCell"/>
</dbReference>
<keyword evidence="2 7" id="KW-0812">Transmembrane</keyword>
<evidence type="ECO:0000256" key="2">
    <source>
        <dbReference type="ARBA" id="ARBA00022692"/>
    </source>
</evidence>
<feature type="domain" description="ABC transmembrane type-1" evidence="9">
    <location>
        <begin position="19"/>
        <end position="288"/>
    </location>
</feature>
<protein>
    <submittedName>
        <fullName evidence="10">ATP-binding cassette, subfamily C, CydC</fullName>
    </submittedName>
</protein>
<organism evidence="10 11">
    <name type="scientific">Corynebacterium cystitidis DSM 20524</name>
    <dbReference type="NCBI Taxonomy" id="1121357"/>
    <lineage>
        <taxon>Bacteria</taxon>
        <taxon>Bacillati</taxon>
        <taxon>Actinomycetota</taxon>
        <taxon>Actinomycetes</taxon>
        <taxon>Mycobacteriales</taxon>
        <taxon>Corynebacteriaceae</taxon>
        <taxon>Corynebacterium</taxon>
    </lineage>
</organism>
<feature type="transmembrane region" description="Helical" evidence="7">
    <location>
        <begin position="55"/>
        <end position="72"/>
    </location>
</feature>
<evidence type="ECO:0000313" key="11">
    <source>
        <dbReference type="Proteomes" id="UP000198929"/>
    </source>
</evidence>
<feature type="transmembrane region" description="Helical" evidence="7">
    <location>
        <begin position="242"/>
        <end position="260"/>
    </location>
</feature>
<feature type="transmembrane region" description="Helical" evidence="7">
    <location>
        <begin position="125"/>
        <end position="147"/>
    </location>
</feature>
<gene>
    <name evidence="10" type="ORF">SAMN05661109_02510</name>
</gene>
<evidence type="ECO:0000259" key="9">
    <source>
        <dbReference type="PROSITE" id="PS50929"/>
    </source>
</evidence>
<dbReference type="InterPro" id="IPR014223">
    <property type="entry name" value="ABC_CydC/D"/>
</dbReference>
<name>A0A1H9W2X3_9CORY</name>
<dbReference type="GO" id="GO:0140359">
    <property type="term" value="F:ABC-type transporter activity"/>
    <property type="evidence" value="ECO:0007669"/>
    <property type="project" value="InterPro"/>
</dbReference>
<sequence length="508" mass="54299">MSDARYLVQLAGVRRRDIVLSVLAGSITLLAALALTVLSGWLITRAWEMPPVLHLSVAITAVRALGISRAVFRYIDRLVSHKLGLRALTTLRARVYDAMAHSAHPVSRGEGHIRLVADTERVTDFIVRTVIPVGVALVLSVAAVAFTAWLHPLAAVVMALAMAATGILIPWIAVRVNARRSHIDAADDFQVRLDAVLEHRVEYQAAGRADAQLEAAVEASRRSSAEMVAAQRPEALSDGIQAWATGIAALLVTVIAVTGYSGNPVWLGMLVMIPLAAFEAHGPLATAAIHGADASVSVRRLRGLVDTRSQDHPERTETSAVHARDLHTVYGDTVWNFCLPAGDRMLVRGPSGCGKTTMLETVAGLVPVASGQVTRPASARFFAEDGWLFSTSVRENIHVAAPEATDALMAEVLEAVGFEFDLDFVLADGAESLSSGQRRRLLLARALCSDADVLLLDEPTEHLSPDAADAVLDMLLHQPLPGARAWRTVIVVAHTDGPVGVEVFKPVG</sequence>
<dbReference type="Gene3D" id="1.20.1560.10">
    <property type="entry name" value="ABC transporter type 1, transmembrane domain"/>
    <property type="match status" value="1"/>
</dbReference>
<evidence type="ECO:0000256" key="3">
    <source>
        <dbReference type="ARBA" id="ARBA00022741"/>
    </source>
</evidence>
<dbReference type="PROSITE" id="PS00211">
    <property type="entry name" value="ABC_TRANSPORTER_1"/>
    <property type="match status" value="1"/>
</dbReference>
<dbReference type="SMART" id="SM00382">
    <property type="entry name" value="AAA"/>
    <property type="match status" value="1"/>
</dbReference>
<evidence type="ECO:0000256" key="7">
    <source>
        <dbReference type="SAM" id="Phobius"/>
    </source>
</evidence>
<dbReference type="Proteomes" id="UP000198929">
    <property type="component" value="Unassembled WGS sequence"/>
</dbReference>
<keyword evidence="3" id="KW-0547">Nucleotide-binding</keyword>
<keyword evidence="11" id="KW-1185">Reference proteome</keyword>
<dbReference type="PANTHER" id="PTHR24221:SF653">
    <property type="entry name" value="TRANSPORT ATP-BINDING PROTEIN CYDC"/>
    <property type="match status" value="1"/>
</dbReference>
<dbReference type="EMBL" id="FOGQ01000016">
    <property type="protein sequence ID" value="SES28144.1"/>
    <property type="molecule type" value="Genomic_DNA"/>
</dbReference>
<dbReference type="AlphaFoldDB" id="A0A1H9W2X3"/>
<evidence type="ECO:0000256" key="6">
    <source>
        <dbReference type="ARBA" id="ARBA00023136"/>
    </source>
</evidence>
<dbReference type="InterPro" id="IPR017871">
    <property type="entry name" value="ABC_transporter-like_CS"/>
</dbReference>
<dbReference type="SUPFAM" id="SSF52540">
    <property type="entry name" value="P-loop containing nucleoside triphosphate hydrolases"/>
    <property type="match status" value="1"/>
</dbReference>
<dbReference type="InterPro" id="IPR027417">
    <property type="entry name" value="P-loop_NTPase"/>
</dbReference>
<dbReference type="InterPro" id="IPR039421">
    <property type="entry name" value="Type_1_exporter"/>
</dbReference>
<dbReference type="PANTHER" id="PTHR24221">
    <property type="entry name" value="ATP-BINDING CASSETTE SUB-FAMILY B"/>
    <property type="match status" value="1"/>
</dbReference>
<dbReference type="STRING" id="1121357.SAMN05661109_02510"/>
<dbReference type="InterPro" id="IPR011527">
    <property type="entry name" value="ABC1_TM_dom"/>
</dbReference>
<keyword evidence="6 7" id="KW-0472">Membrane</keyword>
<dbReference type="InterPro" id="IPR003593">
    <property type="entry name" value="AAA+_ATPase"/>
</dbReference>
<dbReference type="RefSeq" id="WP_092260658.1">
    <property type="nucleotide sequence ID" value="NZ_CP047199.1"/>
</dbReference>
<dbReference type="NCBIfam" id="TIGR02868">
    <property type="entry name" value="CydC"/>
    <property type="match status" value="1"/>
</dbReference>
<keyword evidence="5 7" id="KW-1133">Transmembrane helix</keyword>
<evidence type="ECO:0000313" key="10">
    <source>
        <dbReference type="EMBL" id="SES28144.1"/>
    </source>
</evidence>
<dbReference type="GO" id="GO:0034040">
    <property type="term" value="F:ATPase-coupled lipid transmembrane transporter activity"/>
    <property type="evidence" value="ECO:0007669"/>
    <property type="project" value="TreeGrafter"/>
</dbReference>
<dbReference type="GO" id="GO:0005524">
    <property type="term" value="F:ATP binding"/>
    <property type="evidence" value="ECO:0007669"/>
    <property type="project" value="UniProtKB-KW"/>
</dbReference>
<dbReference type="GO" id="GO:0016887">
    <property type="term" value="F:ATP hydrolysis activity"/>
    <property type="evidence" value="ECO:0007669"/>
    <property type="project" value="InterPro"/>
</dbReference>
<dbReference type="InterPro" id="IPR036640">
    <property type="entry name" value="ABC1_TM_sf"/>
</dbReference>
<keyword evidence="4 10" id="KW-0067">ATP-binding</keyword>
<reference evidence="11" key="1">
    <citation type="submission" date="2016-10" db="EMBL/GenBank/DDBJ databases">
        <authorList>
            <person name="Varghese N."/>
            <person name="Submissions S."/>
        </authorList>
    </citation>
    <scope>NUCLEOTIDE SEQUENCE [LARGE SCALE GENOMIC DNA]</scope>
    <source>
        <strain evidence="11">DSM 20524</strain>
    </source>
</reference>
<dbReference type="Pfam" id="PF00005">
    <property type="entry name" value="ABC_tran"/>
    <property type="match status" value="1"/>
</dbReference>